<evidence type="ECO:0000313" key="3">
    <source>
        <dbReference type="EMBL" id="CAK3933669.1"/>
    </source>
</evidence>
<proteinExistence type="predicted"/>
<dbReference type="EMBL" id="CAVMBE010000014">
    <property type="protein sequence ID" value="CAK3933669.1"/>
    <property type="molecule type" value="Genomic_DNA"/>
</dbReference>
<dbReference type="SMART" id="SM00976">
    <property type="entry name" value="Telo_bind"/>
    <property type="match status" value="1"/>
</dbReference>
<dbReference type="GO" id="GO:0000781">
    <property type="term" value="C:chromosome, telomeric region"/>
    <property type="evidence" value="ECO:0007669"/>
    <property type="project" value="InterPro"/>
</dbReference>
<feature type="domain" description="Telomeric single stranded DNA binding POT1/Cdc13" evidence="2">
    <location>
        <begin position="1549"/>
        <end position="1708"/>
    </location>
</feature>
<feature type="region of interest" description="Disordered" evidence="1">
    <location>
        <begin position="831"/>
        <end position="987"/>
    </location>
</feature>
<feature type="region of interest" description="Disordered" evidence="1">
    <location>
        <begin position="626"/>
        <end position="810"/>
    </location>
</feature>
<feature type="region of interest" description="Disordered" evidence="1">
    <location>
        <begin position="1066"/>
        <end position="1489"/>
    </location>
</feature>
<feature type="region of interest" description="Disordered" evidence="1">
    <location>
        <begin position="131"/>
        <end position="154"/>
    </location>
</feature>
<dbReference type="SUPFAM" id="SSF50249">
    <property type="entry name" value="Nucleic acid-binding proteins"/>
    <property type="match status" value="1"/>
</dbReference>
<keyword evidence="4" id="KW-1185">Reference proteome</keyword>
<feature type="compositionally biased region" description="Low complexity" evidence="1">
    <location>
        <begin position="265"/>
        <end position="278"/>
    </location>
</feature>
<feature type="compositionally biased region" description="Acidic residues" evidence="1">
    <location>
        <begin position="505"/>
        <end position="549"/>
    </location>
</feature>
<dbReference type="Proteomes" id="UP001296104">
    <property type="component" value="Unassembled WGS sequence"/>
</dbReference>
<feature type="compositionally biased region" description="Basic and acidic residues" evidence="1">
    <location>
        <begin position="489"/>
        <end position="504"/>
    </location>
</feature>
<evidence type="ECO:0000256" key="1">
    <source>
        <dbReference type="SAM" id="MobiDB-lite"/>
    </source>
</evidence>
<feature type="region of interest" description="Disordered" evidence="1">
    <location>
        <begin position="1710"/>
        <end position="1732"/>
    </location>
</feature>
<feature type="region of interest" description="Disordered" evidence="1">
    <location>
        <begin position="409"/>
        <end position="438"/>
    </location>
</feature>
<dbReference type="InterPro" id="IPR011564">
    <property type="entry name" value="Telomer_end-bd_POT1/Cdc13"/>
</dbReference>
<organism evidence="3 4">
    <name type="scientific">Lecanosticta acicola</name>
    <dbReference type="NCBI Taxonomy" id="111012"/>
    <lineage>
        <taxon>Eukaryota</taxon>
        <taxon>Fungi</taxon>
        <taxon>Dikarya</taxon>
        <taxon>Ascomycota</taxon>
        <taxon>Pezizomycotina</taxon>
        <taxon>Dothideomycetes</taxon>
        <taxon>Dothideomycetidae</taxon>
        <taxon>Mycosphaerellales</taxon>
        <taxon>Mycosphaerellaceae</taxon>
        <taxon>Lecanosticta</taxon>
    </lineage>
</organism>
<dbReference type="GO" id="GO:0000723">
    <property type="term" value="P:telomere maintenance"/>
    <property type="evidence" value="ECO:0007669"/>
    <property type="project" value="InterPro"/>
</dbReference>
<dbReference type="GO" id="GO:0003677">
    <property type="term" value="F:DNA binding"/>
    <property type="evidence" value="ECO:0007669"/>
    <property type="project" value="InterPro"/>
</dbReference>
<gene>
    <name evidence="3" type="ORF">LECACI_7A002972</name>
</gene>
<feature type="compositionally biased region" description="Polar residues" evidence="1">
    <location>
        <begin position="1287"/>
        <end position="1296"/>
    </location>
</feature>
<feature type="compositionally biased region" description="Polar residues" evidence="1">
    <location>
        <begin position="1329"/>
        <end position="1338"/>
    </location>
</feature>
<evidence type="ECO:0000313" key="4">
    <source>
        <dbReference type="Proteomes" id="UP001296104"/>
    </source>
</evidence>
<feature type="region of interest" description="Disordered" evidence="1">
    <location>
        <begin position="263"/>
        <end position="374"/>
    </location>
</feature>
<dbReference type="CDD" id="cd04497">
    <property type="entry name" value="hPOT1_OB1_like"/>
    <property type="match status" value="1"/>
</dbReference>
<feature type="compositionally biased region" description="Basic and acidic residues" evidence="1">
    <location>
        <begin position="1381"/>
        <end position="1401"/>
    </location>
</feature>
<evidence type="ECO:0000259" key="2">
    <source>
        <dbReference type="SMART" id="SM00976"/>
    </source>
</evidence>
<feature type="compositionally biased region" description="Polar residues" evidence="1">
    <location>
        <begin position="955"/>
        <end position="987"/>
    </location>
</feature>
<feature type="compositionally biased region" description="Basic and acidic residues" evidence="1">
    <location>
        <begin position="1723"/>
        <end position="1732"/>
    </location>
</feature>
<dbReference type="InterPro" id="IPR012340">
    <property type="entry name" value="NA-bd_OB-fold"/>
</dbReference>
<dbReference type="Gene3D" id="2.40.50.140">
    <property type="entry name" value="Nucleic acid-binding proteins"/>
    <property type="match status" value="1"/>
</dbReference>
<name>A0AAI8YVX8_9PEZI</name>
<feature type="compositionally biased region" description="Polar residues" evidence="1">
    <location>
        <begin position="1240"/>
        <end position="1262"/>
    </location>
</feature>
<feature type="compositionally biased region" description="Acidic residues" evidence="1">
    <location>
        <begin position="915"/>
        <end position="924"/>
    </location>
</feature>
<comment type="caution">
    <text evidence="3">The sequence shown here is derived from an EMBL/GenBank/DDBJ whole genome shotgun (WGS) entry which is preliminary data.</text>
</comment>
<accession>A0AAI8YVX8</accession>
<feature type="compositionally biased region" description="Basic and acidic residues" evidence="1">
    <location>
        <begin position="1425"/>
        <end position="1438"/>
    </location>
</feature>
<dbReference type="Pfam" id="PF02765">
    <property type="entry name" value="POT1"/>
    <property type="match status" value="1"/>
</dbReference>
<feature type="compositionally biased region" description="Basic and acidic residues" evidence="1">
    <location>
        <begin position="1348"/>
        <end position="1360"/>
    </location>
</feature>
<feature type="compositionally biased region" description="Basic and acidic residues" evidence="1">
    <location>
        <begin position="570"/>
        <end position="579"/>
    </location>
</feature>
<sequence length="1732" mass="188388">MQTISITALSPGESPLKDRAIRAVVSLFWPYSSSTKQCALLLADPDFRLRSRKGQVRVRFTGPSAGAVAKAKIGIGDELILELRGASWAGETGTVVTPGKSVDGELVYTGELGVKVVKKANGEEVDTTIAVHEGTPPPEEPEHDENRGRQSGQAFGTPVRAVPLYMRSSSINGVDVVPIYSSPAFVKRSRLSGEKFSWDLFADAELELEEQPRKKQRISFGNVASWKVAERTPSPEKIPSEVEDGVAADLDSRLNGTAQAIAIGPATSPSRPHTSPTTNEAQPQGGMPPPSLARLQMPNESQVQAHQTTSDGEGPYTPKLQPIPSSALPLPSPFPVEPTQSQYHVTETSRRAPASTLEVEETSENFVEVPVSGRDAEVIERSGHAPMVSSQSDAMSSITENDHTTMTATMQRQRRAATPLTESLASTTEAVREELEEHVEVVRRERIIRAQDVDGHYSEHLTQEQADAMGSDTEEDEEMYYEHMRRRFPMHDEEGRVRVDHQEEGYDDDLSEINEDDVEEIVEDMGEPPADDDDDSDQEEDRAEAEVVEAFEIVDSGDETGDEGVANGEESAKSEEMAIERSQLAASSLEAEPQEIIEPIDNESHASQAVQTGAKMVPEQFAAQWPKEGGMGSKDADEAVSSAATKQSILPPPKTPARFSGPPAGLFGFDGTSDASLLKSTPRSDKDRIMAKTYSSLFGFKPSPSPEQPGQMPSVETPTPASTDIPSASSLSQIARERMQAASVAQMETSGEQTKVVETPTGSAPSHNITDDASAREGSSASPAGRDPQDDNDGQQEAADATAATGSTFDVADIQDGSLLHAIRQDAIAMSGKKDDAYQTGEQNLSVEYGADVQMEEAPGSDDPLHAADPVPDGVTVNKDLGAAIAPEQPRHGAEPPRSSAPLSSQRVEVIDLGSSDDERDEVEQIQQPQGAVEGPATTRSGLENQQEDFAGHSDFSQFAQPRQSTEALTSQGSALQSDMMDTTQTTVDRSEVMTPIAHDEDYTIPETVPDESLPWVGPGQQSFFTEQLQTQQELAEVPGIPLTRQTNNTIGDHHYFSFQSATSVATDNSEHELPPTAAASFSRDEEEQEAAAQVDRPSVSPSRQEGRGISHQTVEPAVAAATQTRAGQVLASSPGPKDSEDAEESRALQQAAYDLERPEVDMGQSEVEMSATGSFSQFAQRSEDIAIASSPGDSAATHPKETQHSVTTGFTDGAANVKAAKPETVVEVDVPELRDTQPSRRPQLTSHVQSAYSSMPLSPESSQHRLESQPFETQSQPRNALPPTPRRTQGDSLTESELKAVIDSVEEQAPAVAATTPRRSRRNRDTANEVNQQSHLASTPVRRSRRKETQESQEPHPVDEASTPPHTRSQGTIPDETGLDPERKISARKSPEKSRAKTETSGEVEQSSQAPRTRQATEAATPEPKIDRTLLNPERKTPVRRSPRKTRTESEATATIASPEAAKNVQTEPSKDAEMADDSTELSAKKSTRKSFRLGTVPEVISSWFSPKRSSRAQHEETVVEAELGEPERTAIRRHRRSHGIRTDLAYFMPLSNLDEKLNSSEYVDVLAVVADETKEPERAKGGQRDHYTILHVTDPSLEKDESIRVEIYRPWLANLPFARVGDVILLRAFTVKSRKRQTYLFSSEGSAWCVWRYADPEADDDSARPAWARRKRAVSFSGMKEEVKGPPVELGDEERAHAAELRSWWRKTGSPDVVPSASAPAEKRLRSEKL</sequence>
<feature type="region of interest" description="Disordered" evidence="1">
    <location>
        <begin position="455"/>
        <end position="591"/>
    </location>
</feature>
<reference evidence="3" key="1">
    <citation type="submission" date="2023-11" db="EMBL/GenBank/DDBJ databases">
        <authorList>
            <person name="Alioto T."/>
            <person name="Alioto T."/>
            <person name="Gomez Garrido J."/>
        </authorList>
    </citation>
    <scope>NUCLEOTIDE SEQUENCE</scope>
</reference>
<feature type="compositionally biased region" description="Polar residues" evidence="1">
    <location>
        <begin position="714"/>
        <end position="733"/>
    </location>
</feature>
<feature type="compositionally biased region" description="Polar residues" evidence="1">
    <location>
        <begin position="1172"/>
        <end position="1181"/>
    </location>
</feature>
<feature type="compositionally biased region" description="Polar residues" evidence="1">
    <location>
        <begin position="298"/>
        <end position="311"/>
    </location>
</feature>
<protein>
    <recommendedName>
        <fullName evidence="2">Telomeric single stranded DNA binding POT1/Cdc13 domain-containing protein</fullName>
    </recommendedName>
</protein>
<feature type="compositionally biased region" description="Low complexity" evidence="1">
    <location>
        <begin position="320"/>
        <end position="329"/>
    </location>
</feature>
<feature type="compositionally biased region" description="Polar residues" evidence="1">
    <location>
        <begin position="1402"/>
        <end position="1419"/>
    </location>
</feature>